<dbReference type="SMART" id="SM00904">
    <property type="entry name" value="Flavokinase"/>
    <property type="match status" value="1"/>
</dbReference>
<dbReference type="InterPro" id="IPR014729">
    <property type="entry name" value="Rossmann-like_a/b/a_fold"/>
</dbReference>
<dbReference type="InterPro" id="IPR015864">
    <property type="entry name" value="FAD_synthase"/>
</dbReference>
<dbReference type="SUPFAM" id="SSF82114">
    <property type="entry name" value="Riboflavin kinase-like"/>
    <property type="match status" value="1"/>
</dbReference>
<evidence type="ECO:0000256" key="1">
    <source>
        <dbReference type="ARBA" id="ARBA00002121"/>
    </source>
</evidence>
<dbReference type="InterPro" id="IPR015865">
    <property type="entry name" value="Riboflavin_kinase_bac/euk"/>
</dbReference>
<keyword evidence="18" id="KW-1185">Reference proteome</keyword>
<evidence type="ECO:0000256" key="11">
    <source>
        <dbReference type="ARBA" id="ARBA00022840"/>
    </source>
</evidence>
<sequence length="319" mass="35693">MNILSSFSEMNTVRESGQDIALTIGNFDGIHQGHQKLLNDLVEYSRKTKTLATVLTFDPHPLMVLSPEIPFQRIMSIPHKKKVLADLGIDLLVITPFTPDLGRMEPETFIRDILLGYFPLKALVIGEGFRFGHKRAGSVADFQRVLSPEGVLVKAIPAVEDGTGRISSSRIRELLRAGRVKEANRFLTRPFQLDGTVEEGEKRGRKLGFPTLNIHPTPDRLLPASGVYVTRTKTPKGWFNGTSYVGKKPTFTPLVQPVIETHLFDFSDTLYGQYIQVDFLEFLRGDKAFPGPEALISAISNDLQQSKDYFRENPIPQGD</sequence>
<evidence type="ECO:0000256" key="6">
    <source>
        <dbReference type="ARBA" id="ARBA00022679"/>
    </source>
</evidence>
<comment type="similarity">
    <text evidence="15">Belongs to the ribF family.</text>
</comment>
<dbReference type="EC" id="2.7.1.26" evidence="15"/>
<name>A0A059Y0A6_9BACT</name>
<dbReference type="InterPro" id="IPR023468">
    <property type="entry name" value="Riboflavin_kinase"/>
</dbReference>
<dbReference type="AlphaFoldDB" id="A0A059Y0A6"/>
<dbReference type="GO" id="GO:0009398">
    <property type="term" value="P:FMN biosynthetic process"/>
    <property type="evidence" value="ECO:0007669"/>
    <property type="project" value="UniProtKB-UniRule"/>
</dbReference>
<evidence type="ECO:0000256" key="2">
    <source>
        <dbReference type="ARBA" id="ARBA00004726"/>
    </source>
</evidence>
<comment type="catalytic activity">
    <reaction evidence="14 15">
        <text>FMN + ATP + H(+) = FAD + diphosphate</text>
        <dbReference type="Rhea" id="RHEA:17237"/>
        <dbReference type="ChEBI" id="CHEBI:15378"/>
        <dbReference type="ChEBI" id="CHEBI:30616"/>
        <dbReference type="ChEBI" id="CHEBI:33019"/>
        <dbReference type="ChEBI" id="CHEBI:57692"/>
        <dbReference type="ChEBI" id="CHEBI:58210"/>
        <dbReference type="EC" id="2.7.7.2"/>
    </reaction>
</comment>
<reference evidence="18" key="1">
    <citation type="submission" date="2014-02" db="EMBL/GenBank/DDBJ databases">
        <title>Complete genome sequence and comparative genomic analysis of the nitrogen-fixing bacterium Leptospirillum ferriphilum YSK.</title>
        <authorList>
            <person name="Guo X."/>
            <person name="Yin H."/>
            <person name="Liang Y."/>
            <person name="Hu Q."/>
            <person name="Ma L."/>
            <person name="Xiao Y."/>
            <person name="Zhang X."/>
            <person name="Qiu G."/>
            <person name="Liu X."/>
        </authorList>
    </citation>
    <scope>NUCLEOTIDE SEQUENCE [LARGE SCALE GENOMIC DNA]</scope>
    <source>
        <strain evidence="18">YSK</strain>
    </source>
</reference>
<dbReference type="EMBL" id="CP007243">
    <property type="protein sequence ID" value="AIA30976.1"/>
    <property type="molecule type" value="Genomic_DNA"/>
</dbReference>
<evidence type="ECO:0000256" key="5">
    <source>
        <dbReference type="ARBA" id="ARBA00022643"/>
    </source>
</evidence>
<proteinExistence type="inferred from homology"/>
<dbReference type="FunFam" id="3.40.50.620:FF:000021">
    <property type="entry name" value="Riboflavin biosynthesis protein"/>
    <property type="match status" value="1"/>
</dbReference>
<evidence type="ECO:0000256" key="13">
    <source>
        <dbReference type="ARBA" id="ARBA00047880"/>
    </source>
</evidence>
<comment type="pathway">
    <text evidence="2 15">Cofactor biosynthesis; FAD biosynthesis; FAD from FMN: step 1/1.</text>
</comment>
<dbReference type="SUPFAM" id="SSF52374">
    <property type="entry name" value="Nucleotidylyl transferase"/>
    <property type="match status" value="1"/>
</dbReference>
<evidence type="ECO:0000256" key="3">
    <source>
        <dbReference type="ARBA" id="ARBA00005201"/>
    </source>
</evidence>
<gene>
    <name evidence="17" type="ORF">Y981_10105</name>
</gene>
<protein>
    <recommendedName>
        <fullName evidence="15">Riboflavin biosynthesis protein</fullName>
    </recommendedName>
    <domain>
        <recommendedName>
            <fullName evidence="15">Riboflavin kinase</fullName>
            <ecNumber evidence="15">2.7.1.26</ecNumber>
        </recommendedName>
        <alternativeName>
            <fullName evidence="15">Flavokinase</fullName>
        </alternativeName>
    </domain>
    <domain>
        <recommendedName>
            <fullName evidence="15">FMN adenylyltransferase</fullName>
            <ecNumber evidence="15">2.7.7.2</ecNumber>
        </recommendedName>
        <alternativeName>
            <fullName evidence="15">FAD pyrophosphorylase</fullName>
        </alternativeName>
        <alternativeName>
            <fullName evidence="15">FAD synthase</fullName>
        </alternativeName>
    </domain>
</protein>
<evidence type="ECO:0000256" key="4">
    <source>
        <dbReference type="ARBA" id="ARBA00022630"/>
    </source>
</evidence>
<evidence type="ECO:0000256" key="8">
    <source>
        <dbReference type="ARBA" id="ARBA00022741"/>
    </source>
</evidence>
<dbReference type="Pfam" id="PF06574">
    <property type="entry name" value="FAD_syn"/>
    <property type="match status" value="1"/>
</dbReference>
<dbReference type="GO" id="GO:0003919">
    <property type="term" value="F:FMN adenylyltransferase activity"/>
    <property type="evidence" value="ECO:0007669"/>
    <property type="project" value="UniProtKB-UniRule"/>
</dbReference>
<dbReference type="EC" id="2.7.7.2" evidence="15"/>
<dbReference type="GO" id="GO:0006747">
    <property type="term" value="P:FAD biosynthetic process"/>
    <property type="evidence" value="ECO:0007669"/>
    <property type="project" value="UniProtKB-UniRule"/>
</dbReference>
<keyword evidence="4 15" id="KW-0285">Flavoprotein</keyword>
<keyword evidence="12" id="KW-0511">Multifunctional enzyme</keyword>
<dbReference type="NCBIfam" id="NF004162">
    <property type="entry name" value="PRK05627.1-5"/>
    <property type="match status" value="1"/>
</dbReference>
<keyword evidence="7 15" id="KW-0548">Nucleotidyltransferase</keyword>
<dbReference type="CDD" id="cd02064">
    <property type="entry name" value="FAD_synthetase_N"/>
    <property type="match status" value="1"/>
</dbReference>
<keyword evidence="10 15" id="KW-0274">FAD</keyword>
<evidence type="ECO:0000256" key="12">
    <source>
        <dbReference type="ARBA" id="ARBA00023268"/>
    </source>
</evidence>
<feature type="domain" description="Riboflavin kinase" evidence="16">
    <location>
        <begin position="186"/>
        <end position="311"/>
    </location>
</feature>
<dbReference type="Pfam" id="PF01687">
    <property type="entry name" value="Flavokinase"/>
    <property type="match status" value="1"/>
</dbReference>
<dbReference type="Gene3D" id="2.40.30.30">
    <property type="entry name" value="Riboflavin kinase-like"/>
    <property type="match status" value="1"/>
</dbReference>
<dbReference type="Proteomes" id="UP000027059">
    <property type="component" value="Chromosome"/>
</dbReference>
<evidence type="ECO:0000313" key="17">
    <source>
        <dbReference type="EMBL" id="AIA30976.1"/>
    </source>
</evidence>
<dbReference type="Gene3D" id="3.40.50.620">
    <property type="entry name" value="HUPs"/>
    <property type="match status" value="1"/>
</dbReference>
<keyword evidence="5 15" id="KW-0288">FMN</keyword>
<dbReference type="InterPro" id="IPR002606">
    <property type="entry name" value="Riboflavin_kinase_bac"/>
</dbReference>
<comment type="function">
    <text evidence="1">Catalyzes the phosphorylation of riboflavin to FMN followed by the adenylation of FMN to FAD.</text>
</comment>
<keyword evidence="8 15" id="KW-0547">Nucleotide-binding</keyword>
<accession>A0A059Y0A6</accession>
<dbReference type="PANTHER" id="PTHR22749:SF6">
    <property type="entry name" value="RIBOFLAVIN KINASE"/>
    <property type="match status" value="1"/>
</dbReference>
<dbReference type="InterPro" id="IPR023465">
    <property type="entry name" value="Riboflavin_kinase_dom_sf"/>
</dbReference>
<evidence type="ECO:0000256" key="10">
    <source>
        <dbReference type="ARBA" id="ARBA00022827"/>
    </source>
</evidence>
<evidence type="ECO:0000256" key="7">
    <source>
        <dbReference type="ARBA" id="ARBA00022695"/>
    </source>
</evidence>
<evidence type="ECO:0000259" key="16">
    <source>
        <dbReference type="SMART" id="SM00904"/>
    </source>
</evidence>
<dbReference type="HOGENOM" id="CLU_048437_0_2_0"/>
<keyword evidence="6 15" id="KW-0808">Transferase</keyword>
<comment type="pathway">
    <text evidence="3 15">Cofactor biosynthesis; FMN biosynthesis; FMN from riboflavin (ATP route): step 1/1.</text>
</comment>
<keyword evidence="11 15" id="KW-0067">ATP-binding</keyword>
<dbReference type="UniPathway" id="UPA00277">
    <property type="reaction ID" value="UER00407"/>
</dbReference>
<dbReference type="GO" id="GO:0005524">
    <property type="term" value="F:ATP binding"/>
    <property type="evidence" value="ECO:0007669"/>
    <property type="project" value="UniProtKB-UniRule"/>
</dbReference>
<reference evidence="17 18" key="2">
    <citation type="journal article" date="2015" name="Biomed. Res. Int.">
        <title>Effects of Arsenite Resistance on the Growth and Functional Gene Expression of Leptospirillum ferriphilum and Acidithiobacillus thiooxidans in Pure Culture and Coculture.</title>
        <authorList>
            <person name="Jiang H."/>
            <person name="Liang Y."/>
            <person name="Yin H."/>
            <person name="Xiao Y."/>
            <person name="Guo X."/>
            <person name="Xu Y."/>
            <person name="Hu Q."/>
            <person name="Liu H."/>
            <person name="Liu X."/>
        </authorList>
    </citation>
    <scope>NUCLEOTIDE SEQUENCE [LARGE SCALE GENOMIC DNA]</scope>
    <source>
        <strain evidence="17 18">YSK</strain>
    </source>
</reference>
<keyword evidence="9 15" id="KW-0418">Kinase</keyword>
<organism evidence="17 18">
    <name type="scientific">Leptospirillum ferriphilum YSK</name>
    <dbReference type="NCBI Taxonomy" id="1441628"/>
    <lineage>
        <taxon>Bacteria</taxon>
        <taxon>Pseudomonadati</taxon>
        <taxon>Nitrospirota</taxon>
        <taxon>Nitrospiria</taxon>
        <taxon>Nitrospirales</taxon>
        <taxon>Nitrospiraceae</taxon>
        <taxon>Leptospirillum</taxon>
    </lineage>
</organism>
<dbReference type="GO" id="GO:0008531">
    <property type="term" value="F:riboflavin kinase activity"/>
    <property type="evidence" value="ECO:0007669"/>
    <property type="project" value="UniProtKB-UniRule"/>
</dbReference>
<dbReference type="NCBIfam" id="TIGR00083">
    <property type="entry name" value="ribF"/>
    <property type="match status" value="1"/>
</dbReference>
<dbReference type="OrthoDB" id="9803667at2"/>
<dbReference type="PIRSF" id="PIRSF004491">
    <property type="entry name" value="FAD_Synth"/>
    <property type="match status" value="1"/>
</dbReference>
<evidence type="ECO:0000256" key="14">
    <source>
        <dbReference type="ARBA" id="ARBA00049494"/>
    </source>
</evidence>
<dbReference type="GO" id="GO:0009231">
    <property type="term" value="P:riboflavin biosynthetic process"/>
    <property type="evidence" value="ECO:0007669"/>
    <property type="project" value="InterPro"/>
</dbReference>
<dbReference type="KEGG" id="lfp:Y981_10105"/>
<evidence type="ECO:0000256" key="15">
    <source>
        <dbReference type="PIRNR" id="PIRNR004491"/>
    </source>
</evidence>
<dbReference type="UniPathway" id="UPA00276">
    <property type="reaction ID" value="UER00406"/>
</dbReference>
<evidence type="ECO:0000313" key="18">
    <source>
        <dbReference type="Proteomes" id="UP000027059"/>
    </source>
</evidence>
<comment type="catalytic activity">
    <reaction evidence="13 15">
        <text>riboflavin + ATP = FMN + ADP + H(+)</text>
        <dbReference type="Rhea" id="RHEA:14357"/>
        <dbReference type="ChEBI" id="CHEBI:15378"/>
        <dbReference type="ChEBI" id="CHEBI:30616"/>
        <dbReference type="ChEBI" id="CHEBI:57986"/>
        <dbReference type="ChEBI" id="CHEBI:58210"/>
        <dbReference type="ChEBI" id="CHEBI:456216"/>
        <dbReference type="EC" id="2.7.1.26"/>
    </reaction>
</comment>
<dbReference type="PANTHER" id="PTHR22749">
    <property type="entry name" value="RIBOFLAVIN KINASE/FMN ADENYLYLTRANSFERASE"/>
    <property type="match status" value="1"/>
</dbReference>
<evidence type="ECO:0000256" key="9">
    <source>
        <dbReference type="ARBA" id="ARBA00022777"/>
    </source>
</evidence>